<dbReference type="GO" id="GO:0016114">
    <property type="term" value="P:terpenoid biosynthetic process"/>
    <property type="evidence" value="ECO:0007669"/>
    <property type="project" value="InterPro"/>
</dbReference>
<dbReference type="GO" id="GO:0010333">
    <property type="term" value="F:terpene synthase activity"/>
    <property type="evidence" value="ECO:0007669"/>
    <property type="project" value="InterPro"/>
</dbReference>
<proteinExistence type="predicted"/>
<organism evidence="6 7">
    <name type="scientific">Acorus calamus</name>
    <name type="common">Sweet flag</name>
    <dbReference type="NCBI Taxonomy" id="4465"/>
    <lineage>
        <taxon>Eukaryota</taxon>
        <taxon>Viridiplantae</taxon>
        <taxon>Streptophyta</taxon>
        <taxon>Embryophyta</taxon>
        <taxon>Tracheophyta</taxon>
        <taxon>Spermatophyta</taxon>
        <taxon>Magnoliopsida</taxon>
        <taxon>Liliopsida</taxon>
        <taxon>Acoraceae</taxon>
        <taxon>Acorus</taxon>
    </lineage>
</organism>
<keyword evidence="3" id="KW-0460">Magnesium</keyword>
<dbReference type="AlphaFoldDB" id="A0AAV9CXM4"/>
<evidence type="ECO:0000256" key="3">
    <source>
        <dbReference type="ARBA" id="ARBA00022842"/>
    </source>
</evidence>
<gene>
    <name evidence="6" type="ORF">QJS10_CPB17g00585</name>
</gene>
<dbReference type="GO" id="GO:0000287">
    <property type="term" value="F:magnesium ion binding"/>
    <property type="evidence" value="ECO:0007669"/>
    <property type="project" value="InterPro"/>
</dbReference>
<evidence type="ECO:0000259" key="5">
    <source>
        <dbReference type="Pfam" id="PF03936"/>
    </source>
</evidence>
<dbReference type="Pfam" id="PF01397">
    <property type="entry name" value="Terpene_synth"/>
    <property type="match status" value="1"/>
</dbReference>
<dbReference type="InterPro" id="IPR036965">
    <property type="entry name" value="Terpene_synth_N_sf"/>
</dbReference>
<dbReference type="SUPFAM" id="SSF48239">
    <property type="entry name" value="Terpenoid cyclases/Protein prenyltransferases"/>
    <property type="match status" value="1"/>
</dbReference>
<dbReference type="InterPro" id="IPR008930">
    <property type="entry name" value="Terpenoid_cyclase/PrenylTrfase"/>
</dbReference>
<evidence type="ECO:0000259" key="4">
    <source>
        <dbReference type="Pfam" id="PF01397"/>
    </source>
</evidence>
<evidence type="ECO:0000313" key="7">
    <source>
        <dbReference type="Proteomes" id="UP001180020"/>
    </source>
</evidence>
<keyword evidence="7" id="KW-1185">Reference proteome</keyword>
<reference evidence="6" key="2">
    <citation type="submission" date="2023-06" db="EMBL/GenBank/DDBJ databases">
        <authorList>
            <person name="Ma L."/>
            <person name="Liu K.-W."/>
            <person name="Li Z."/>
            <person name="Hsiao Y.-Y."/>
            <person name="Qi Y."/>
            <person name="Fu T."/>
            <person name="Tang G."/>
            <person name="Zhang D."/>
            <person name="Sun W.-H."/>
            <person name="Liu D.-K."/>
            <person name="Li Y."/>
            <person name="Chen G.-Z."/>
            <person name="Liu X.-D."/>
            <person name="Liao X.-Y."/>
            <person name="Jiang Y.-T."/>
            <person name="Yu X."/>
            <person name="Hao Y."/>
            <person name="Huang J."/>
            <person name="Zhao X.-W."/>
            <person name="Ke S."/>
            <person name="Chen Y.-Y."/>
            <person name="Wu W.-L."/>
            <person name="Hsu J.-L."/>
            <person name="Lin Y.-F."/>
            <person name="Huang M.-D."/>
            <person name="Li C.-Y."/>
            <person name="Huang L."/>
            <person name="Wang Z.-W."/>
            <person name="Zhao X."/>
            <person name="Zhong W.-Y."/>
            <person name="Peng D.-H."/>
            <person name="Ahmad S."/>
            <person name="Lan S."/>
            <person name="Zhang J.-S."/>
            <person name="Tsai W.-C."/>
            <person name="Van De Peer Y."/>
            <person name="Liu Z.-J."/>
        </authorList>
    </citation>
    <scope>NUCLEOTIDE SEQUENCE</scope>
    <source>
        <strain evidence="6">CP</strain>
        <tissue evidence="6">Leaves</tissue>
    </source>
</reference>
<dbReference type="Gene3D" id="1.10.600.10">
    <property type="entry name" value="Farnesyl Diphosphate Synthase"/>
    <property type="match status" value="1"/>
</dbReference>
<feature type="domain" description="Terpene synthase metal-binding" evidence="5">
    <location>
        <begin position="144"/>
        <end position="213"/>
    </location>
</feature>
<feature type="domain" description="Terpene synthase N-terminal" evidence="4">
    <location>
        <begin position="8"/>
        <end position="85"/>
    </location>
</feature>
<sequence length="220" mass="25695">MEGNVAYDKDDLYATALYFRLLRQYGFTVSQGSLQNDTRGLLSLYESSLLAFEGEYILDEARAFTKMHLKNNQDPTQKNQVSHALEMPLQWRIQRLEARWCIEEQERRGGDVNPLLLEFAKLDYRMLQVIHRRDLGNLARWWEELGLAKKLSFVRDRLVEAFYPTIGIVPDQQFGYSREGLTKLGTFITIIDDVYDVYGLLDELELFTDVIDRDLKIKDG</sequence>
<dbReference type="PANTHER" id="PTHR31225">
    <property type="entry name" value="OS04G0344100 PROTEIN-RELATED"/>
    <property type="match status" value="1"/>
</dbReference>
<name>A0AAV9CXM4_ACOCL</name>
<evidence type="ECO:0000313" key="6">
    <source>
        <dbReference type="EMBL" id="KAK1293133.1"/>
    </source>
</evidence>
<comment type="caution">
    <text evidence="6">The sequence shown here is derived from an EMBL/GenBank/DDBJ whole genome shotgun (WGS) entry which is preliminary data.</text>
</comment>
<accession>A0AAV9CXM4</accession>
<evidence type="ECO:0008006" key="8">
    <source>
        <dbReference type="Google" id="ProtNLM"/>
    </source>
</evidence>
<protein>
    <recommendedName>
        <fullName evidence="8">Terpene synthase metal-binding domain-containing protein</fullName>
    </recommendedName>
</protein>
<dbReference type="Pfam" id="PF03936">
    <property type="entry name" value="Terpene_synth_C"/>
    <property type="match status" value="1"/>
</dbReference>
<evidence type="ECO:0000256" key="1">
    <source>
        <dbReference type="ARBA" id="ARBA00001946"/>
    </source>
</evidence>
<dbReference type="InterPro" id="IPR005630">
    <property type="entry name" value="Terpene_synthase_metal-bd"/>
</dbReference>
<dbReference type="InterPro" id="IPR050148">
    <property type="entry name" value="Terpene_synthase-like"/>
</dbReference>
<dbReference type="Gene3D" id="1.50.10.130">
    <property type="entry name" value="Terpene synthase, N-terminal domain"/>
    <property type="match status" value="1"/>
</dbReference>
<dbReference type="Proteomes" id="UP001180020">
    <property type="component" value="Unassembled WGS sequence"/>
</dbReference>
<evidence type="ECO:0000256" key="2">
    <source>
        <dbReference type="ARBA" id="ARBA00022723"/>
    </source>
</evidence>
<dbReference type="EMBL" id="JAUJYO010000017">
    <property type="protein sequence ID" value="KAK1293133.1"/>
    <property type="molecule type" value="Genomic_DNA"/>
</dbReference>
<dbReference type="InterPro" id="IPR001906">
    <property type="entry name" value="Terpene_synth_N"/>
</dbReference>
<comment type="cofactor">
    <cofactor evidence="1">
        <name>Mg(2+)</name>
        <dbReference type="ChEBI" id="CHEBI:18420"/>
    </cofactor>
</comment>
<keyword evidence="2" id="KW-0479">Metal-binding</keyword>
<reference evidence="6" key="1">
    <citation type="journal article" date="2023" name="Nat. Commun.">
        <title>Diploid and tetraploid genomes of Acorus and the evolution of monocots.</title>
        <authorList>
            <person name="Ma L."/>
            <person name="Liu K.W."/>
            <person name="Li Z."/>
            <person name="Hsiao Y.Y."/>
            <person name="Qi Y."/>
            <person name="Fu T."/>
            <person name="Tang G.D."/>
            <person name="Zhang D."/>
            <person name="Sun W.H."/>
            <person name="Liu D.K."/>
            <person name="Li Y."/>
            <person name="Chen G.Z."/>
            <person name="Liu X.D."/>
            <person name="Liao X.Y."/>
            <person name="Jiang Y.T."/>
            <person name="Yu X."/>
            <person name="Hao Y."/>
            <person name="Huang J."/>
            <person name="Zhao X.W."/>
            <person name="Ke S."/>
            <person name="Chen Y.Y."/>
            <person name="Wu W.L."/>
            <person name="Hsu J.L."/>
            <person name="Lin Y.F."/>
            <person name="Huang M.D."/>
            <person name="Li C.Y."/>
            <person name="Huang L."/>
            <person name="Wang Z.W."/>
            <person name="Zhao X."/>
            <person name="Zhong W.Y."/>
            <person name="Peng D.H."/>
            <person name="Ahmad S."/>
            <person name="Lan S."/>
            <person name="Zhang J.S."/>
            <person name="Tsai W.C."/>
            <person name="Van de Peer Y."/>
            <person name="Liu Z.J."/>
        </authorList>
    </citation>
    <scope>NUCLEOTIDE SEQUENCE</scope>
    <source>
        <strain evidence="6">CP</strain>
    </source>
</reference>
<dbReference type="PANTHER" id="PTHR31225:SF252">
    <property type="entry name" value="TERPENE SYNTHASE 12-RELATED"/>
    <property type="match status" value="1"/>
</dbReference>
<dbReference type="InterPro" id="IPR008949">
    <property type="entry name" value="Isoprenoid_synthase_dom_sf"/>
</dbReference>
<dbReference type="SUPFAM" id="SSF48576">
    <property type="entry name" value="Terpenoid synthases"/>
    <property type="match status" value="1"/>
</dbReference>